<protein>
    <recommendedName>
        <fullName evidence="1">BTB domain-containing protein</fullName>
    </recommendedName>
</protein>
<dbReference type="SMART" id="SM00225">
    <property type="entry name" value="BTB"/>
    <property type="match status" value="1"/>
</dbReference>
<evidence type="ECO:0000259" key="1">
    <source>
        <dbReference type="PROSITE" id="PS50097"/>
    </source>
</evidence>
<gene>
    <name evidence="2" type="ORF">CCMP2556_LOCUS34189</name>
</gene>
<sequence>MAMPSPRDPRLLRSDFSTCLTPEAVDSSGPSKYPSGAVRFAVEGRTLQADKFLLAARSEYFERMLRTGMSEGAAFEVPIPRASAPAFEAVLRFIYSAGQAGQALFEEADPLEVLHLSVEFMLEDLTRLCEWKIMQGLTLDNALITFGSVVSVRSKVPTLVKACVERMQGQLRDVVGSESFKELCRSEVAVQELLLSFDEPLAKRRRMLSGARTD</sequence>
<reference evidence="2 3" key="1">
    <citation type="submission" date="2024-02" db="EMBL/GenBank/DDBJ databases">
        <authorList>
            <person name="Chen Y."/>
            <person name="Shah S."/>
            <person name="Dougan E. K."/>
            <person name="Thang M."/>
            <person name="Chan C."/>
        </authorList>
    </citation>
    <scope>NUCLEOTIDE SEQUENCE [LARGE SCALE GENOMIC DNA]</scope>
</reference>
<dbReference type="PANTHER" id="PTHR46306:SF1">
    <property type="entry name" value="BTB_POZ DOMAIN-CONTAINING PROTEIN 9"/>
    <property type="match status" value="1"/>
</dbReference>
<organism evidence="2 3">
    <name type="scientific">Durusdinium trenchii</name>
    <dbReference type="NCBI Taxonomy" id="1381693"/>
    <lineage>
        <taxon>Eukaryota</taxon>
        <taxon>Sar</taxon>
        <taxon>Alveolata</taxon>
        <taxon>Dinophyceae</taxon>
        <taxon>Suessiales</taxon>
        <taxon>Symbiodiniaceae</taxon>
        <taxon>Durusdinium</taxon>
    </lineage>
</organism>
<name>A0ABP0P479_9DINO</name>
<dbReference type="SUPFAM" id="SSF54695">
    <property type="entry name" value="POZ domain"/>
    <property type="match status" value="1"/>
</dbReference>
<dbReference type="EMBL" id="CAXAMN010022450">
    <property type="protein sequence ID" value="CAK9069515.1"/>
    <property type="molecule type" value="Genomic_DNA"/>
</dbReference>
<feature type="domain" description="BTB" evidence="1">
    <location>
        <begin position="36"/>
        <end position="96"/>
    </location>
</feature>
<evidence type="ECO:0000313" key="3">
    <source>
        <dbReference type="Proteomes" id="UP001642484"/>
    </source>
</evidence>
<dbReference type="Proteomes" id="UP001642484">
    <property type="component" value="Unassembled WGS sequence"/>
</dbReference>
<comment type="caution">
    <text evidence="2">The sequence shown here is derived from an EMBL/GenBank/DDBJ whole genome shotgun (WGS) entry which is preliminary data.</text>
</comment>
<dbReference type="Pfam" id="PF00651">
    <property type="entry name" value="BTB"/>
    <property type="match status" value="1"/>
</dbReference>
<accession>A0ABP0P479</accession>
<dbReference type="PROSITE" id="PS50097">
    <property type="entry name" value="BTB"/>
    <property type="match status" value="1"/>
</dbReference>
<dbReference type="Gene3D" id="3.30.710.10">
    <property type="entry name" value="Potassium Channel Kv1.1, Chain A"/>
    <property type="match status" value="1"/>
</dbReference>
<proteinExistence type="predicted"/>
<dbReference type="InterPro" id="IPR011333">
    <property type="entry name" value="SKP1/BTB/POZ_sf"/>
</dbReference>
<keyword evidence="3" id="KW-1185">Reference proteome</keyword>
<dbReference type="InterPro" id="IPR052407">
    <property type="entry name" value="BTB_POZ_domain_cont_9"/>
</dbReference>
<dbReference type="InterPro" id="IPR000210">
    <property type="entry name" value="BTB/POZ_dom"/>
</dbReference>
<evidence type="ECO:0000313" key="2">
    <source>
        <dbReference type="EMBL" id="CAK9069515.1"/>
    </source>
</evidence>
<dbReference type="PANTHER" id="PTHR46306">
    <property type="entry name" value="BTB/POZ DOMAIN-CONTAINING PROTEIN 9"/>
    <property type="match status" value="1"/>
</dbReference>